<dbReference type="InterPro" id="IPR026183">
    <property type="entry name" value="Taxilin_fam"/>
</dbReference>
<comment type="caution">
    <text evidence="4">The sequence shown here is derived from an EMBL/GenBank/DDBJ whole genome shotgun (WGS) entry which is preliminary data.</text>
</comment>
<dbReference type="PANTHER" id="PTHR16127">
    <property type="entry name" value="TAXILIN"/>
    <property type="match status" value="1"/>
</dbReference>
<evidence type="ECO:0000256" key="3">
    <source>
        <dbReference type="SAM" id="MobiDB-lite"/>
    </source>
</evidence>
<dbReference type="EMBL" id="JALJOR010000010">
    <property type="protein sequence ID" value="KAK9810175.1"/>
    <property type="molecule type" value="Genomic_DNA"/>
</dbReference>
<feature type="coiled-coil region" evidence="2">
    <location>
        <begin position="348"/>
        <end position="427"/>
    </location>
</feature>
<name>A0AAW1PK60_9CHLO</name>
<feature type="region of interest" description="Disordered" evidence="3">
    <location>
        <begin position="1"/>
        <end position="42"/>
    </location>
</feature>
<evidence type="ECO:0008006" key="6">
    <source>
        <dbReference type="Google" id="ProtNLM"/>
    </source>
</evidence>
<protein>
    <recommendedName>
        <fullName evidence="6">Alpha-taxilin</fullName>
    </recommendedName>
</protein>
<dbReference type="PANTHER" id="PTHR16127:SF13">
    <property type="entry name" value="GH01188P"/>
    <property type="match status" value="1"/>
</dbReference>
<feature type="coiled-coil region" evidence="2">
    <location>
        <begin position="257"/>
        <end position="291"/>
    </location>
</feature>
<organism evidence="4 5">
    <name type="scientific">[Myrmecia] bisecta</name>
    <dbReference type="NCBI Taxonomy" id="41462"/>
    <lineage>
        <taxon>Eukaryota</taxon>
        <taxon>Viridiplantae</taxon>
        <taxon>Chlorophyta</taxon>
        <taxon>core chlorophytes</taxon>
        <taxon>Trebouxiophyceae</taxon>
        <taxon>Trebouxiales</taxon>
        <taxon>Trebouxiaceae</taxon>
        <taxon>Myrmecia</taxon>
    </lineage>
</organism>
<keyword evidence="5" id="KW-1185">Reference proteome</keyword>
<feature type="coiled-coil region" evidence="2">
    <location>
        <begin position="154"/>
        <end position="231"/>
    </location>
</feature>
<reference evidence="4 5" key="1">
    <citation type="journal article" date="2024" name="Nat. Commun.">
        <title>Phylogenomics reveals the evolutionary origins of lichenization in chlorophyte algae.</title>
        <authorList>
            <person name="Puginier C."/>
            <person name="Libourel C."/>
            <person name="Otte J."/>
            <person name="Skaloud P."/>
            <person name="Haon M."/>
            <person name="Grisel S."/>
            <person name="Petersen M."/>
            <person name="Berrin J.G."/>
            <person name="Delaux P.M."/>
            <person name="Dal Grande F."/>
            <person name="Keller J."/>
        </authorList>
    </citation>
    <scope>NUCLEOTIDE SEQUENCE [LARGE SCALE GENOMIC DNA]</scope>
    <source>
        <strain evidence="4 5">SAG 2043</strain>
    </source>
</reference>
<evidence type="ECO:0000313" key="4">
    <source>
        <dbReference type="EMBL" id="KAK9810175.1"/>
    </source>
</evidence>
<gene>
    <name evidence="4" type="ORF">WJX72_006120</name>
</gene>
<dbReference type="Proteomes" id="UP001489004">
    <property type="component" value="Unassembled WGS sequence"/>
</dbReference>
<accession>A0AAW1PK60</accession>
<keyword evidence="2" id="KW-0175">Coiled coil</keyword>
<dbReference type="Pfam" id="PF09728">
    <property type="entry name" value="Taxilin"/>
    <property type="match status" value="1"/>
</dbReference>
<proteinExistence type="inferred from homology"/>
<comment type="similarity">
    <text evidence="1">Belongs to the taxilin family.</text>
</comment>
<evidence type="ECO:0000256" key="2">
    <source>
        <dbReference type="SAM" id="Coils"/>
    </source>
</evidence>
<dbReference type="GO" id="GO:0019905">
    <property type="term" value="F:syntaxin binding"/>
    <property type="evidence" value="ECO:0007669"/>
    <property type="project" value="InterPro"/>
</dbReference>
<dbReference type="AlphaFoldDB" id="A0AAW1PK60"/>
<evidence type="ECO:0000256" key="1">
    <source>
        <dbReference type="ARBA" id="ARBA00009550"/>
    </source>
</evidence>
<sequence>MVTVAEVVEPNVEGASEREANGNIGEAFVESSEQPDSPPADHVLTVQAASPRRPATATAGSQDLALLQDRIATLEAETAEPQRQAAAKARKKALREVQKVLDDTNKPAEVKLHFLHDKFTRQLAEQARLENELFPLRRRCKQAVKEKDDAHAEAARALQLNETLSELCRQLQKENRRVLDTAQATADQEHAKRKELSDRFEETVKDITARMDEQAEERRKTVKENDALKTRLKAFLEQYELREEHFQGQLKSKDLELQLADAKLRQQTELANQSERKAELYAEQARSFQAEDSRAQKIVDQYGAKFAEFQEQVSKSNQLFGKLQTDMKKKNEELRAADKDRRFREKQVKELTATAHRANLTITQLKEELAALKAKGNNQQGRERTNSVGDVDVAKLQAQKAALEQLARALQQEVKQLKSAAQASTAAEPAAVEASVD</sequence>
<evidence type="ECO:0000313" key="5">
    <source>
        <dbReference type="Proteomes" id="UP001489004"/>
    </source>
</evidence>